<protein>
    <submittedName>
        <fullName evidence="1">Uncharacterized protein</fullName>
    </submittedName>
</protein>
<dbReference type="EMBL" id="PFBV01000005">
    <property type="protein sequence ID" value="PIT88156.1"/>
    <property type="molecule type" value="Genomic_DNA"/>
</dbReference>
<evidence type="ECO:0000313" key="2">
    <source>
        <dbReference type="Proteomes" id="UP000231426"/>
    </source>
</evidence>
<name>A0A2M6W5U4_9BACT</name>
<dbReference type="AlphaFoldDB" id="A0A2M6W5U4"/>
<sequence>MINQKEIKRLAVLIKKIDNPHEGLPQPVFDALLKIIPFVACEIAVVSKKGILLTWREDKWWRGWHFPGGLLRFRESFEERIEQVAWKEFGVNIIGCKFLFVKDCSQGKRGHVISLVFVCQTLMTPKSGKFFKKMPKNIIEDHIEMWKRVKKSI</sequence>
<dbReference type="Proteomes" id="UP000231426">
    <property type="component" value="Unassembled WGS sequence"/>
</dbReference>
<reference evidence="2" key="1">
    <citation type="submission" date="2017-09" db="EMBL/GenBank/DDBJ databases">
        <title>Depth-based differentiation of microbial function through sediment-hosted aquifers and enrichment of novel symbionts in the deep terrestrial subsurface.</title>
        <authorList>
            <person name="Probst A.J."/>
            <person name="Ladd B."/>
            <person name="Jarett J.K."/>
            <person name="Geller-Mcgrath D.E."/>
            <person name="Sieber C.M.K."/>
            <person name="Emerson J.B."/>
            <person name="Anantharaman K."/>
            <person name="Thomas B.C."/>
            <person name="Malmstrom R."/>
            <person name="Stieglmeier M."/>
            <person name="Klingl A."/>
            <person name="Woyke T."/>
            <person name="Ryan C.M."/>
            <person name="Banfield J.F."/>
        </authorList>
    </citation>
    <scope>NUCLEOTIDE SEQUENCE [LARGE SCALE GENOMIC DNA]</scope>
</reference>
<organism evidence="1 2">
    <name type="scientific">Candidatus Magasanikbacteria bacterium CG10_big_fil_rev_8_21_14_0_10_36_32</name>
    <dbReference type="NCBI Taxonomy" id="1974646"/>
    <lineage>
        <taxon>Bacteria</taxon>
        <taxon>Candidatus Magasanikiibacteriota</taxon>
    </lineage>
</organism>
<accession>A0A2M6W5U4</accession>
<dbReference type="SUPFAM" id="SSF55811">
    <property type="entry name" value="Nudix"/>
    <property type="match status" value="1"/>
</dbReference>
<gene>
    <name evidence="1" type="ORF">COU29_04055</name>
</gene>
<dbReference type="InterPro" id="IPR015797">
    <property type="entry name" value="NUDIX_hydrolase-like_dom_sf"/>
</dbReference>
<dbReference type="CDD" id="cd02883">
    <property type="entry name" value="NUDIX_Hydrolase"/>
    <property type="match status" value="1"/>
</dbReference>
<comment type="caution">
    <text evidence="1">The sequence shown here is derived from an EMBL/GenBank/DDBJ whole genome shotgun (WGS) entry which is preliminary data.</text>
</comment>
<evidence type="ECO:0000313" key="1">
    <source>
        <dbReference type="EMBL" id="PIT88156.1"/>
    </source>
</evidence>
<dbReference type="Gene3D" id="3.90.79.10">
    <property type="entry name" value="Nucleoside Triphosphate Pyrophosphohydrolase"/>
    <property type="match status" value="1"/>
</dbReference>
<proteinExistence type="predicted"/>